<evidence type="ECO:0000313" key="10">
    <source>
        <dbReference type="EMBL" id="POG70239.1"/>
    </source>
</evidence>
<feature type="region of interest" description="Disordered" evidence="7">
    <location>
        <begin position="1"/>
        <end position="32"/>
    </location>
</feature>
<comment type="caution">
    <text evidence="10">The sequence shown here is derived from an EMBL/GenBank/DDBJ whole genome shotgun (WGS) entry which is preliminary data.</text>
</comment>
<dbReference type="GO" id="GO:0012507">
    <property type="term" value="C:ER to Golgi transport vesicle membrane"/>
    <property type="evidence" value="ECO:0007669"/>
    <property type="project" value="TreeGrafter"/>
</dbReference>
<dbReference type="PANTHER" id="PTHR13402">
    <property type="entry name" value="RGPR-RELATED"/>
    <property type="match status" value="1"/>
</dbReference>
<keyword evidence="6" id="KW-0472">Membrane</keyword>
<evidence type="ECO:0000313" key="11">
    <source>
        <dbReference type="Proteomes" id="UP000018888"/>
    </source>
</evidence>
<name>A0A2P4PXX2_RHIID</name>
<evidence type="ECO:0000256" key="3">
    <source>
        <dbReference type="ARBA" id="ARBA00022824"/>
    </source>
</evidence>
<dbReference type="Pfam" id="PF12931">
    <property type="entry name" value="TPR_Sec16"/>
    <property type="match status" value="1"/>
</dbReference>
<keyword evidence="6" id="KW-0072">Autophagy</keyword>
<dbReference type="GO" id="GO:0070971">
    <property type="term" value="C:endoplasmic reticulum exit site"/>
    <property type="evidence" value="ECO:0007669"/>
    <property type="project" value="TreeGrafter"/>
</dbReference>
<gene>
    <name evidence="10" type="ORF">GLOIN_2v1445861</name>
</gene>
<dbReference type="GO" id="GO:0007030">
    <property type="term" value="P:Golgi organization"/>
    <property type="evidence" value="ECO:0007669"/>
    <property type="project" value="TreeGrafter"/>
</dbReference>
<dbReference type="CDD" id="cd09233">
    <property type="entry name" value="ACE1-Sec16-like"/>
    <property type="match status" value="1"/>
</dbReference>
<evidence type="ECO:0000256" key="4">
    <source>
        <dbReference type="ARBA" id="ARBA00022892"/>
    </source>
</evidence>
<dbReference type="VEuPathDB" id="FungiDB:RhiirFUN_015284"/>
<feature type="domain" description="Sec16 Sec23-binding" evidence="8">
    <location>
        <begin position="298"/>
        <end position="530"/>
    </location>
</feature>
<feature type="domain" description="Sec16 central conserved" evidence="9">
    <location>
        <begin position="113"/>
        <end position="234"/>
    </location>
</feature>
<comment type="similarity">
    <text evidence="1 6">Belongs to the SEC16 family.</text>
</comment>
<dbReference type="GO" id="GO:0070973">
    <property type="term" value="P:protein localization to endoplasmic reticulum exit site"/>
    <property type="evidence" value="ECO:0007669"/>
    <property type="project" value="TreeGrafter"/>
</dbReference>
<keyword evidence="3 6" id="KW-0256">Endoplasmic reticulum</keyword>
<organism evidence="10 11">
    <name type="scientific">Rhizophagus irregularis (strain DAOM 181602 / DAOM 197198 / MUCL 43194)</name>
    <name type="common">Arbuscular mycorrhizal fungus</name>
    <name type="synonym">Glomus intraradices</name>
    <dbReference type="NCBI Taxonomy" id="747089"/>
    <lineage>
        <taxon>Eukaryota</taxon>
        <taxon>Fungi</taxon>
        <taxon>Fungi incertae sedis</taxon>
        <taxon>Mucoromycota</taxon>
        <taxon>Glomeromycotina</taxon>
        <taxon>Glomeromycetes</taxon>
        <taxon>Glomerales</taxon>
        <taxon>Glomeraceae</taxon>
        <taxon>Rhizophagus</taxon>
    </lineage>
</organism>
<evidence type="ECO:0000256" key="6">
    <source>
        <dbReference type="RuleBase" id="RU364101"/>
    </source>
</evidence>
<evidence type="ECO:0000256" key="5">
    <source>
        <dbReference type="ARBA" id="ARBA00024687"/>
    </source>
</evidence>
<evidence type="ECO:0000256" key="2">
    <source>
        <dbReference type="ARBA" id="ARBA00022448"/>
    </source>
</evidence>
<dbReference type="EMBL" id="AUPC02000123">
    <property type="protein sequence ID" value="POG70239.1"/>
    <property type="molecule type" value="Genomic_DNA"/>
</dbReference>
<comment type="subcellular location">
    <subcellularLocation>
        <location evidence="6">Endoplasmic reticulum membrane</location>
    </subcellularLocation>
</comment>
<dbReference type="Pfam" id="PF12932">
    <property type="entry name" value="Sec16"/>
    <property type="match status" value="1"/>
</dbReference>
<dbReference type="GO" id="GO:0005789">
    <property type="term" value="C:endoplasmic reticulum membrane"/>
    <property type="evidence" value="ECO:0007669"/>
    <property type="project" value="UniProtKB-SubCell"/>
</dbReference>
<evidence type="ECO:0000256" key="1">
    <source>
        <dbReference type="ARBA" id="ARBA00005927"/>
    </source>
</evidence>
<keyword evidence="11" id="KW-1185">Reference proteome</keyword>
<feature type="compositionally biased region" description="Pro residues" evidence="7">
    <location>
        <begin position="13"/>
        <end position="25"/>
    </location>
</feature>
<keyword evidence="2 6" id="KW-0813">Transport</keyword>
<dbReference type="InterPro" id="IPR024298">
    <property type="entry name" value="Sec16_Sec23-bd"/>
</dbReference>
<accession>A0A2P4PXX2</accession>
<protein>
    <recommendedName>
        <fullName evidence="6">Protein transport protein sec16</fullName>
    </recommendedName>
</protein>
<reference evidence="10 11" key="1">
    <citation type="journal article" date="2013" name="Proc. Natl. Acad. Sci. U.S.A.">
        <title>Genome of an arbuscular mycorrhizal fungus provides insight into the oldest plant symbiosis.</title>
        <authorList>
            <person name="Tisserant E."/>
            <person name="Malbreil M."/>
            <person name="Kuo A."/>
            <person name="Kohler A."/>
            <person name="Symeonidi A."/>
            <person name="Balestrini R."/>
            <person name="Charron P."/>
            <person name="Duensing N."/>
            <person name="Frei Dit Frey N."/>
            <person name="Gianinazzi-Pearson V."/>
            <person name="Gilbert L.B."/>
            <person name="Handa Y."/>
            <person name="Herr J.R."/>
            <person name="Hijri M."/>
            <person name="Koul R."/>
            <person name="Kawaguchi M."/>
            <person name="Krajinski F."/>
            <person name="Lammers P.J."/>
            <person name="Masclaux F.G."/>
            <person name="Murat C."/>
            <person name="Morin E."/>
            <person name="Ndikumana S."/>
            <person name="Pagni M."/>
            <person name="Petitpierre D."/>
            <person name="Requena N."/>
            <person name="Rosikiewicz P."/>
            <person name="Riley R."/>
            <person name="Saito K."/>
            <person name="San Clemente H."/>
            <person name="Shapiro H."/>
            <person name="van Tuinen D."/>
            <person name="Becard G."/>
            <person name="Bonfante P."/>
            <person name="Paszkowski U."/>
            <person name="Shachar-Hill Y.Y."/>
            <person name="Tuskan G.A."/>
            <person name="Young P.W."/>
            <person name="Sanders I.R."/>
            <person name="Henrissat B."/>
            <person name="Rensing S.A."/>
            <person name="Grigoriev I.V."/>
            <person name="Corradi N."/>
            <person name="Roux C."/>
            <person name="Martin F."/>
        </authorList>
    </citation>
    <scope>NUCLEOTIDE SEQUENCE [LARGE SCALE GENOMIC DNA]</scope>
    <source>
        <strain evidence="10 11">DAOM 197198</strain>
    </source>
</reference>
<dbReference type="GO" id="GO:0006914">
    <property type="term" value="P:autophagy"/>
    <property type="evidence" value="ECO:0007669"/>
    <property type="project" value="UniProtKB-KW"/>
</dbReference>
<evidence type="ECO:0000256" key="7">
    <source>
        <dbReference type="SAM" id="MobiDB-lite"/>
    </source>
</evidence>
<feature type="region of interest" description="Disordered" evidence="7">
    <location>
        <begin position="262"/>
        <end position="281"/>
    </location>
</feature>
<dbReference type="GO" id="GO:0016192">
    <property type="term" value="P:vesicle-mediated transport"/>
    <property type="evidence" value="ECO:0007669"/>
    <property type="project" value="UniProtKB-KW"/>
</dbReference>
<reference evidence="10 11" key="2">
    <citation type="journal article" date="2018" name="New Phytol.">
        <title>High intraspecific genome diversity in the model arbuscular mycorrhizal symbiont Rhizophagus irregularis.</title>
        <authorList>
            <person name="Chen E.C.H."/>
            <person name="Morin E."/>
            <person name="Beaudet D."/>
            <person name="Noel J."/>
            <person name="Yildirir G."/>
            <person name="Ndikumana S."/>
            <person name="Charron P."/>
            <person name="St-Onge C."/>
            <person name="Giorgi J."/>
            <person name="Kruger M."/>
            <person name="Marton T."/>
            <person name="Ropars J."/>
            <person name="Grigoriev I.V."/>
            <person name="Hainaut M."/>
            <person name="Henrissat B."/>
            <person name="Roux C."/>
            <person name="Martin F."/>
            <person name="Corradi N."/>
        </authorList>
    </citation>
    <scope>NUCLEOTIDE SEQUENCE [LARGE SCALE GENOMIC DNA]</scope>
    <source>
        <strain evidence="10 11">DAOM 197198</strain>
    </source>
</reference>
<comment type="function">
    <text evidence="5 6">Involved in the initiation of assembly of the COPII coat required for the formation of transport vesicles from the endoplasmic reticulum (ER) and the selection of cargo molecules. Also involved in autophagy.</text>
</comment>
<proteinExistence type="inferred from homology"/>
<keyword evidence="6" id="KW-0653">Protein transport</keyword>
<dbReference type="PANTHER" id="PTHR13402:SF6">
    <property type="entry name" value="SECRETORY 16, ISOFORM I"/>
    <property type="match status" value="1"/>
</dbReference>
<evidence type="ECO:0000259" key="8">
    <source>
        <dbReference type="Pfam" id="PF12931"/>
    </source>
</evidence>
<sequence>SNYQYYQGYQPITPSPQTSPPPISPSPKGSSLISCPDPQCGGGNKVTAKFCSDCGKPINVIMNSITSAVNISEVTNLYNNLNAYSKQPLPYSQQYYSSDDINDPLGRSKGCRPIVAFGFGGKIYTMFPRTVQRFTNTDYSTPITKSAPGAFTIRVLKDIIPVSDIADFPGPLLMDNNRGGVKAKKKNVLKFLNDQIQVSENNISSFNGGEVEKEKLESILIVWNLFKIMFENEGALIGSPKVEELVRKILVPSASKSNDEANFTVPADTGFDTQKGLPQTPETSSLTYSVSVKSVDKLQEMLLKGDRIAAIHHAMNENLWAHALIIASCVNKELWKEVVTGFIKHEMGTHIGETSESNGRESLRVLYSLFAGQGQNAGTPNYIIIFNPNTNAPYVVSNVTTPYTSLSDHNTPLDSLVKWRETIAMILANRAPGDNQAISALGDMLKEYGWIHASHICYILSPNASLISGFDAPNVRFTLLGNDYTQNLLINNFYNWQSLRMTEIYEFGLSLNNSDGGLPHLQAYKLLYAW</sequence>
<dbReference type="AlphaFoldDB" id="A0A2P4PXX2"/>
<dbReference type="Proteomes" id="UP000018888">
    <property type="component" value="Unassembled WGS sequence"/>
</dbReference>
<keyword evidence="4 6" id="KW-0931">ER-Golgi transport</keyword>
<feature type="non-terminal residue" evidence="10">
    <location>
        <position position="530"/>
    </location>
</feature>
<dbReference type="GO" id="GO:0015031">
    <property type="term" value="P:protein transport"/>
    <property type="evidence" value="ECO:0007669"/>
    <property type="project" value="UniProtKB-KW"/>
</dbReference>
<dbReference type="InterPro" id="IPR024340">
    <property type="entry name" value="Sec16_CCD"/>
</dbReference>
<evidence type="ECO:0000259" key="9">
    <source>
        <dbReference type="Pfam" id="PF12932"/>
    </source>
</evidence>
<feature type="non-terminal residue" evidence="10">
    <location>
        <position position="1"/>
    </location>
</feature>
<dbReference type="Gene3D" id="1.25.40.1030">
    <property type="match status" value="1"/>
</dbReference>